<reference evidence="4 5" key="1">
    <citation type="journal article" date="2021" name="J. Hered.">
        <title>A chromosome-level genome assembly of the parasitoid wasp, Cotesia glomerata (Hymenoptera: Braconidae).</title>
        <authorList>
            <person name="Pinto B.J."/>
            <person name="Weis J.J."/>
            <person name="Gamble T."/>
            <person name="Ode P.J."/>
            <person name="Paul R."/>
            <person name="Zaspel J.M."/>
        </authorList>
    </citation>
    <scope>NUCLEOTIDE SEQUENCE [LARGE SCALE GENOMIC DNA]</scope>
    <source>
        <strain evidence="4">CgM1</strain>
    </source>
</reference>
<protein>
    <recommendedName>
        <fullName evidence="6">Ankyrin repeat protein</fullName>
    </recommendedName>
</protein>
<dbReference type="Proteomes" id="UP000826195">
    <property type="component" value="Unassembled WGS sequence"/>
</dbReference>
<organism evidence="4 5">
    <name type="scientific">Cotesia glomerata</name>
    <name type="common">Lepidopteran parasitic wasp</name>
    <name type="synonym">Apanteles glomeratus</name>
    <dbReference type="NCBI Taxonomy" id="32391"/>
    <lineage>
        <taxon>Eukaryota</taxon>
        <taxon>Metazoa</taxon>
        <taxon>Ecdysozoa</taxon>
        <taxon>Arthropoda</taxon>
        <taxon>Hexapoda</taxon>
        <taxon>Insecta</taxon>
        <taxon>Pterygota</taxon>
        <taxon>Neoptera</taxon>
        <taxon>Endopterygota</taxon>
        <taxon>Hymenoptera</taxon>
        <taxon>Apocrita</taxon>
        <taxon>Ichneumonoidea</taxon>
        <taxon>Braconidae</taxon>
        <taxon>Microgastrinae</taxon>
        <taxon>Cotesia</taxon>
    </lineage>
</organism>
<name>A0AAV7IB11_COTGL</name>
<feature type="repeat" description="ANK" evidence="3">
    <location>
        <begin position="487"/>
        <end position="519"/>
    </location>
</feature>
<proteinExistence type="predicted"/>
<dbReference type="PROSITE" id="PS50088">
    <property type="entry name" value="ANK_REPEAT"/>
    <property type="match status" value="3"/>
</dbReference>
<feature type="repeat" description="ANK" evidence="3">
    <location>
        <begin position="81"/>
        <end position="113"/>
    </location>
</feature>
<dbReference type="Gene3D" id="1.25.40.20">
    <property type="entry name" value="Ankyrin repeat-containing domain"/>
    <property type="match status" value="3"/>
</dbReference>
<accession>A0AAV7IB11</accession>
<dbReference type="PANTHER" id="PTHR24123">
    <property type="entry name" value="ANKYRIN REPEAT-CONTAINING"/>
    <property type="match status" value="1"/>
</dbReference>
<evidence type="ECO:0000256" key="3">
    <source>
        <dbReference type="PROSITE-ProRule" id="PRU00023"/>
    </source>
</evidence>
<evidence type="ECO:0000313" key="4">
    <source>
        <dbReference type="EMBL" id="KAH0549950.1"/>
    </source>
</evidence>
<evidence type="ECO:0000256" key="1">
    <source>
        <dbReference type="ARBA" id="ARBA00022737"/>
    </source>
</evidence>
<dbReference type="PANTHER" id="PTHR24123:SF33">
    <property type="entry name" value="PROTEIN HOS4"/>
    <property type="match status" value="1"/>
</dbReference>
<feature type="repeat" description="ANK" evidence="3">
    <location>
        <begin position="456"/>
        <end position="485"/>
    </location>
</feature>
<dbReference type="PROSITE" id="PS50297">
    <property type="entry name" value="ANK_REP_REGION"/>
    <property type="match status" value="3"/>
</dbReference>
<evidence type="ECO:0000256" key="2">
    <source>
        <dbReference type="ARBA" id="ARBA00023043"/>
    </source>
</evidence>
<keyword evidence="2 3" id="KW-0040">ANK repeat</keyword>
<dbReference type="SMART" id="SM00248">
    <property type="entry name" value="ANK"/>
    <property type="match status" value="7"/>
</dbReference>
<dbReference type="InterPro" id="IPR051165">
    <property type="entry name" value="Multifunctional_ANK_Repeat"/>
</dbReference>
<dbReference type="EMBL" id="JAHXZJ010001864">
    <property type="protein sequence ID" value="KAH0549950.1"/>
    <property type="molecule type" value="Genomic_DNA"/>
</dbReference>
<evidence type="ECO:0000313" key="5">
    <source>
        <dbReference type="Proteomes" id="UP000826195"/>
    </source>
</evidence>
<comment type="caution">
    <text evidence="4">The sequence shown here is derived from an EMBL/GenBank/DDBJ whole genome shotgun (WGS) entry which is preliminary data.</text>
</comment>
<sequence length="523" mass="58691">MLVKNGADPCAKIELANLNVTGVKNILSTTPIININSIFICKPQYNRCPTTLAHLAIEYKNEELLDYEIISNADLNINIPHQGTVLKVAAKMGNLNVVQKLCEFGADVNLQTFEWSTPPLIHAAKEESGSESFNALIFAADRGYINIAFLLKNNDNPNAISKSELTPIMFACGRDHFEIMEMLLAYGAIYDYSIFRLTILNKSVKTLEYLLTLDIDTIDTYITEKKLVNSVLHYFLIESLKLSHKNLAIQNLKVLIDAGVEINSVNENNQLAVKVVKDGEFLDYVKCHIVKLKKAGIYVCQKNIKTVEKEFDDFHIECLNEVKKLKNDKIGPSNLVFFEVLHKSFHSLAIRLKYTNIDSIVDKDKLLNIYPIYGGIIYYKLAKAQRRIKIVERITAASQANITIRKCDIIIQVNPNGTEFKTPLAQYVLLNNNEEALDYLINSKVDLNVHVPGFGTALHLVASWENLKLVEKLLKAGANVNAQLSYNFTTPLIEAVTHGHLDVAKCLIENEADIHAITTTKEG</sequence>
<dbReference type="Pfam" id="PF12796">
    <property type="entry name" value="Ank_2"/>
    <property type="match status" value="2"/>
</dbReference>
<dbReference type="AlphaFoldDB" id="A0AAV7IB11"/>
<dbReference type="InterPro" id="IPR002110">
    <property type="entry name" value="Ankyrin_rpt"/>
</dbReference>
<evidence type="ECO:0008006" key="6">
    <source>
        <dbReference type="Google" id="ProtNLM"/>
    </source>
</evidence>
<keyword evidence="5" id="KW-1185">Reference proteome</keyword>
<dbReference type="InterPro" id="IPR036770">
    <property type="entry name" value="Ankyrin_rpt-contain_sf"/>
</dbReference>
<gene>
    <name evidence="4" type="ORF">KQX54_016150</name>
</gene>
<dbReference type="SUPFAM" id="SSF48403">
    <property type="entry name" value="Ankyrin repeat"/>
    <property type="match status" value="2"/>
</dbReference>
<dbReference type="Pfam" id="PF00023">
    <property type="entry name" value="Ank"/>
    <property type="match status" value="1"/>
</dbReference>
<keyword evidence="1" id="KW-0677">Repeat</keyword>